<dbReference type="EMBL" id="JACHJV010000001">
    <property type="protein sequence ID" value="MBB4924627.1"/>
    <property type="molecule type" value="Genomic_DNA"/>
</dbReference>
<dbReference type="SUPFAM" id="SSF56601">
    <property type="entry name" value="beta-lactamase/transpeptidase-like"/>
    <property type="match status" value="1"/>
</dbReference>
<dbReference type="Proteomes" id="UP000540506">
    <property type="component" value="Unassembled WGS sequence"/>
</dbReference>
<dbReference type="RefSeq" id="WP_376778472.1">
    <property type="nucleotide sequence ID" value="NZ_JACHJV010000001.1"/>
</dbReference>
<reference evidence="3 4" key="1">
    <citation type="submission" date="2020-08" db="EMBL/GenBank/DDBJ databases">
        <title>Sequencing the genomes of 1000 actinobacteria strains.</title>
        <authorList>
            <person name="Klenk H.-P."/>
        </authorList>
    </citation>
    <scope>NUCLEOTIDE SEQUENCE [LARGE SCALE GENOMIC DNA]</scope>
    <source>
        <strain evidence="3 4">DSM 41654</strain>
    </source>
</reference>
<dbReference type="PANTHER" id="PTHR43283">
    <property type="entry name" value="BETA-LACTAMASE-RELATED"/>
    <property type="match status" value="1"/>
</dbReference>
<keyword evidence="4" id="KW-1185">Reference proteome</keyword>
<feature type="domain" description="Beta-lactamase-related" evidence="2">
    <location>
        <begin position="17"/>
        <end position="357"/>
    </location>
</feature>
<keyword evidence="1" id="KW-0378">Hydrolase</keyword>
<evidence type="ECO:0000313" key="4">
    <source>
        <dbReference type="Proteomes" id="UP000540506"/>
    </source>
</evidence>
<evidence type="ECO:0000256" key="1">
    <source>
        <dbReference type="ARBA" id="ARBA00022801"/>
    </source>
</evidence>
<dbReference type="GO" id="GO:0016787">
    <property type="term" value="F:hydrolase activity"/>
    <property type="evidence" value="ECO:0007669"/>
    <property type="project" value="UniProtKB-KW"/>
</dbReference>
<sequence length="370" mass="40419">MTEQVARWMPDTERIHRLLTDGVRQRAYPGAVWAVGDACGSLAGGAVGVPDPRRPEEPMRPDTVFDLASLTKILAVWSTLGMLWEEGRLPLEEPLASYWPEPAGHPLGQVTARHLLTHTAGVPLRAQLEALYGRDPAAIRAGVLRAALHRPPGEAVEYTDRAALILGYLVEYLSGRPLDRLATERIWAPLGMDATRFGPLVRRWAARCAPTELDQAGGEHWQGVVHDPSARLLGGVCGIAGVFSHAADLGAFLRHLLATENTTENTVENTTENTAGNTRGAIGFGAAWTALSLRVQTGELEPQRGLFWHLAPGTGPAEGVWVHYGFTGTGLWIAPRLGRWAVLLTNKVYYTRDRQPLTDIRNAFRELFCA</sequence>
<dbReference type="PANTHER" id="PTHR43283:SF11">
    <property type="entry name" value="BETA-LACTAMASE-RELATED DOMAIN-CONTAINING PROTEIN"/>
    <property type="match status" value="1"/>
</dbReference>
<proteinExistence type="predicted"/>
<evidence type="ECO:0000313" key="3">
    <source>
        <dbReference type="EMBL" id="MBB4924627.1"/>
    </source>
</evidence>
<dbReference type="Pfam" id="PF00144">
    <property type="entry name" value="Beta-lactamase"/>
    <property type="match status" value="1"/>
</dbReference>
<dbReference type="Gene3D" id="3.40.710.10">
    <property type="entry name" value="DD-peptidase/beta-lactamase superfamily"/>
    <property type="match status" value="1"/>
</dbReference>
<dbReference type="InterPro" id="IPR001466">
    <property type="entry name" value="Beta-lactam-related"/>
</dbReference>
<name>A0A7W7VVQ9_KITKI</name>
<dbReference type="InterPro" id="IPR012338">
    <property type="entry name" value="Beta-lactam/transpept-like"/>
</dbReference>
<protein>
    <submittedName>
        <fullName evidence="3">CubicO group peptidase (Beta-lactamase class C family)</fullName>
    </submittedName>
</protein>
<accession>A0A7W7VVQ9</accession>
<dbReference type="InterPro" id="IPR050789">
    <property type="entry name" value="Diverse_Enzym_Activities"/>
</dbReference>
<gene>
    <name evidence="3" type="ORF">FHR34_003620</name>
</gene>
<evidence type="ECO:0000259" key="2">
    <source>
        <dbReference type="Pfam" id="PF00144"/>
    </source>
</evidence>
<organism evidence="3 4">
    <name type="scientific">Kitasatospora kifunensis</name>
    <name type="common">Streptomyces kifunensis</name>
    <dbReference type="NCBI Taxonomy" id="58351"/>
    <lineage>
        <taxon>Bacteria</taxon>
        <taxon>Bacillati</taxon>
        <taxon>Actinomycetota</taxon>
        <taxon>Actinomycetes</taxon>
        <taxon>Kitasatosporales</taxon>
        <taxon>Streptomycetaceae</taxon>
        <taxon>Kitasatospora</taxon>
    </lineage>
</organism>
<dbReference type="AlphaFoldDB" id="A0A7W7VVQ9"/>
<comment type="caution">
    <text evidence="3">The sequence shown here is derived from an EMBL/GenBank/DDBJ whole genome shotgun (WGS) entry which is preliminary data.</text>
</comment>